<reference evidence="1 2" key="1">
    <citation type="journal article" date="2014" name="BMC Genomics">
        <title>Genome sequencing of four Aureobasidium pullulans varieties: biotechnological potential, stress tolerance, and description of new species.</title>
        <authorList>
            <person name="Gostin Ar C."/>
            <person name="Ohm R.A."/>
            <person name="Kogej T."/>
            <person name="Sonjak S."/>
            <person name="Turk M."/>
            <person name="Zajc J."/>
            <person name="Zalar P."/>
            <person name="Grube M."/>
            <person name="Sun H."/>
            <person name="Han J."/>
            <person name="Sharma A."/>
            <person name="Chiniquy J."/>
            <person name="Ngan C.Y."/>
            <person name="Lipzen A."/>
            <person name="Barry K."/>
            <person name="Grigoriev I.V."/>
            <person name="Gunde-Cimerman N."/>
        </authorList>
    </citation>
    <scope>NUCLEOTIDE SEQUENCE [LARGE SCALE GENOMIC DNA]</scope>
    <source>
        <strain evidence="1 2">EXF-150</strain>
    </source>
</reference>
<name>A0A074Y1B0_AURPU</name>
<keyword evidence="2" id="KW-1185">Reference proteome</keyword>
<evidence type="ECO:0000313" key="1">
    <source>
        <dbReference type="EMBL" id="KEQ87997.1"/>
    </source>
</evidence>
<dbReference type="EMBL" id="KL584976">
    <property type="protein sequence ID" value="KEQ87997.1"/>
    <property type="molecule type" value="Genomic_DNA"/>
</dbReference>
<accession>A0A074Y1B0</accession>
<dbReference type="GeneID" id="40747211"/>
<organism evidence="1 2">
    <name type="scientific">Aureobasidium pullulans EXF-150</name>
    <dbReference type="NCBI Taxonomy" id="1043002"/>
    <lineage>
        <taxon>Eukaryota</taxon>
        <taxon>Fungi</taxon>
        <taxon>Dikarya</taxon>
        <taxon>Ascomycota</taxon>
        <taxon>Pezizomycotina</taxon>
        <taxon>Dothideomycetes</taxon>
        <taxon>Dothideomycetidae</taxon>
        <taxon>Dothideales</taxon>
        <taxon>Saccotheciaceae</taxon>
        <taxon>Aureobasidium</taxon>
    </lineage>
</organism>
<dbReference type="HOGENOM" id="CLU_2333298_0_0_1"/>
<dbReference type="Proteomes" id="UP000030706">
    <property type="component" value="Unassembled WGS sequence"/>
</dbReference>
<evidence type="ECO:0000313" key="2">
    <source>
        <dbReference type="Proteomes" id="UP000030706"/>
    </source>
</evidence>
<protein>
    <recommendedName>
        <fullName evidence="3">F-box domain-containing protein</fullName>
    </recommendedName>
</protein>
<gene>
    <name evidence="1" type="ORF">M438DRAFT_343110</name>
</gene>
<proteinExistence type="predicted"/>
<dbReference type="RefSeq" id="XP_029764184.1">
    <property type="nucleotide sequence ID" value="XM_029904905.1"/>
</dbReference>
<dbReference type="AlphaFoldDB" id="A0A074Y1B0"/>
<evidence type="ECO:0008006" key="3">
    <source>
        <dbReference type="Google" id="ProtNLM"/>
    </source>
</evidence>
<sequence>MSDPPLALLALPPELRNRIYGYVFADPKQRSLRHPLRHVSKATHDEVTLMILHERFLTICLRSRYFERQVLIQPSIFLPGDHHIRTSWLEFKKSLLSP</sequence>